<dbReference type="Gene3D" id="3.40.50.2300">
    <property type="match status" value="1"/>
</dbReference>
<dbReference type="PROSITE" id="PS50110">
    <property type="entry name" value="RESPONSE_REGULATORY"/>
    <property type="match status" value="1"/>
</dbReference>
<evidence type="ECO:0000256" key="5">
    <source>
        <dbReference type="ARBA" id="ARBA00023012"/>
    </source>
</evidence>
<dbReference type="GO" id="GO:0003700">
    <property type="term" value="F:DNA-binding transcription factor activity"/>
    <property type="evidence" value="ECO:0007669"/>
    <property type="project" value="InterPro"/>
</dbReference>
<dbReference type="RefSeq" id="WP_009248298.1">
    <property type="nucleotide sequence ID" value="NZ_AP024846.1"/>
</dbReference>
<dbReference type="GO" id="GO:0043565">
    <property type="term" value="F:sequence-specific DNA binding"/>
    <property type="evidence" value="ECO:0007669"/>
    <property type="project" value="InterPro"/>
</dbReference>
<dbReference type="PANTHER" id="PTHR42713:SF3">
    <property type="entry name" value="TRANSCRIPTIONAL REGULATORY PROTEIN HPTR"/>
    <property type="match status" value="1"/>
</dbReference>
<dbReference type="SMART" id="SM00448">
    <property type="entry name" value="REC"/>
    <property type="match status" value="1"/>
</dbReference>
<dbReference type="InterPro" id="IPR051552">
    <property type="entry name" value="HptR"/>
</dbReference>
<keyword evidence="5" id="KW-0902">Two-component regulatory system</keyword>
<keyword evidence="7" id="KW-0238">DNA-binding</keyword>
<keyword evidence="6" id="KW-0805">Transcription regulation</keyword>
<gene>
    <name evidence="13" type="ORF">FYJ37_16795</name>
</gene>
<protein>
    <recommendedName>
        <fullName evidence="2">Stage 0 sporulation protein A homolog</fullName>
    </recommendedName>
</protein>
<evidence type="ECO:0000256" key="7">
    <source>
        <dbReference type="ARBA" id="ARBA00023125"/>
    </source>
</evidence>
<dbReference type="PROSITE" id="PS01124">
    <property type="entry name" value="HTH_ARAC_FAMILY_2"/>
    <property type="match status" value="1"/>
</dbReference>
<dbReference type="SMART" id="SM00342">
    <property type="entry name" value="HTH_ARAC"/>
    <property type="match status" value="1"/>
</dbReference>
<dbReference type="InterPro" id="IPR001789">
    <property type="entry name" value="Sig_transdc_resp-reg_receiver"/>
</dbReference>
<evidence type="ECO:0000259" key="12">
    <source>
        <dbReference type="PROSITE" id="PS50110"/>
    </source>
</evidence>
<keyword evidence="8" id="KW-0804">Transcription</keyword>
<evidence type="ECO:0000256" key="8">
    <source>
        <dbReference type="ARBA" id="ARBA00023163"/>
    </source>
</evidence>
<evidence type="ECO:0000313" key="14">
    <source>
        <dbReference type="Proteomes" id="UP000462363"/>
    </source>
</evidence>
<dbReference type="InterPro" id="IPR018062">
    <property type="entry name" value="HTH_AraC-typ_CS"/>
</dbReference>
<dbReference type="SUPFAM" id="SSF52172">
    <property type="entry name" value="CheY-like"/>
    <property type="match status" value="1"/>
</dbReference>
<comment type="caution">
    <text evidence="13">The sequence shown here is derived from an EMBL/GenBank/DDBJ whole genome shotgun (WGS) entry which is preliminary data.</text>
</comment>
<dbReference type="InterPro" id="IPR020449">
    <property type="entry name" value="Tscrpt_reg_AraC-type_HTH"/>
</dbReference>
<dbReference type="Pfam" id="PF12833">
    <property type="entry name" value="HTH_18"/>
    <property type="match status" value="1"/>
</dbReference>
<evidence type="ECO:0000256" key="4">
    <source>
        <dbReference type="ARBA" id="ARBA00022553"/>
    </source>
</evidence>
<dbReference type="GO" id="GO:0000160">
    <property type="term" value="P:phosphorelay signal transduction system"/>
    <property type="evidence" value="ECO:0007669"/>
    <property type="project" value="UniProtKB-KW"/>
</dbReference>
<evidence type="ECO:0000256" key="1">
    <source>
        <dbReference type="ARBA" id="ARBA00004496"/>
    </source>
</evidence>
<proteinExistence type="predicted"/>
<dbReference type="Gene3D" id="1.10.10.60">
    <property type="entry name" value="Homeodomain-like"/>
    <property type="match status" value="2"/>
</dbReference>
<dbReference type="CDD" id="cd17536">
    <property type="entry name" value="REC_YesN-like"/>
    <property type="match status" value="1"/>
</dbReference>
<dbReference type="Pfam" id="PF00072">
    <property type="entry name" value="Response_reg"/>
    <property type="match status" value="1"/>
</dbReference>
<name>A0A844FBI2_CLOSV</name>
<dbReference type="AlphaFoldDB" id="A0A844FBI2"/>
<dbReference type="PROSITE" id="PS00041">
    <property type="entry name" value="HTH_ARAC_FAMILY_1"/>
    <property type="match status" value="1"/>
</dbReference>
<accession>A0A844FBI2</accession>
<evidence type="ECO:0000259" key="11">
    <source>
        <dbReference type="PROSITE" id="PS01124"/>
    </source>
</evidence>
<dbReference type="InterPro" id="IPR018060">
    <property type="entry name" value="HTH_AraC"/>
</dbReference>
<dbReference type="SUPFAM" id="SSF46689">
    <property type="entry name" value="Homeodomain-like"/>
    <property type="match status" value="2"/>
</dbReference>
<evidence type="ECO:0000256" key="2">
    <source>
        <dbReference type="ARBA" id="ARBA00018672"/>
    </source>
</evidence>
<dbReference type="PANTHER" id="PTHR42713">
    <property type="entry name" value="HISTIDINE KINASE-RELATED"/>
    <property type="match status" value="1"/>
</dbReference>
<evidence type="ECO:0000256" key="10">
    <source>
        <dbReference type="PROSITE-ProRule" id="PRU00169"/>
    </source>
</evidence>
<evidence type="ECO:0000313" key="13">
    <source>
        <dbReference type="EMBL" id="MSS41917.1"/>
    </source>
</evidence>
<organism evidence="13 14">
    <name type="scientific">Clostridium scindens (strain JCM 10418 / VPI 12708)</name>
    <dbReference type="NCBI Taxonomy" id="29347"/>
    <lineage>
        <taxon>Bacteria</taxon>
        <taxon>Bacillati</taxon>
        <taxon>Bacillota</taxon>
        <taxon>Clostridia</taxon>
        <taxon>Lachnospirales</taxon>
        <taxon>Lachnospiraceae</taxon>
    </lineage>
</organism>
<dbReference type="PRINTS" id="PR00032">
    <property type="entry name" value="HTHARAC"/>
</dbReference>
<dbReference type="EMBL" id="VUMB01000060">
    <property type="protein sequence ID" value="MSS41917.1"/>
    <property type="molecule type" value="Genomic_DNA"/>
</dbReference>
<feature type="domain" description="HTH araC/xylS-type" evidence="11">
    <location>
        <begin position="429"/>
        <end position="527"/>
    </location>
</feature>
<dbReference type="InterPro" id="IPR011006">
    <property type="entry name" value="CheY-like_superfamily"/>
</dbReference>
<evidence type="ECO:0000256" key="9">
    <source>
        <dbReference type="ARBA" id="ARBA00024867"/>
    </source>
</evidence>
<comment type="function">
    <text evidence="9">May play the central regulatory role in sporulation. It may be an element of the effector pathway responsible for the activation of sporulation genes in response to nutritional stress. Spo0A may act in concert with spo0H (a sigma factor) to control the expression of some genes that are critical to the sporulation process.</text>
</comment>
<evidence type="ECO:0000256" key="3">
    <source>
        <dbReference type="ARBA" id="ARBA00022490"/>
    </source>
</evidence>
<reference evidence="13 14" key="1">
    <citation type="submission" date="2019-08" db="EMBL/GenBank/DDBJ databases">
        <title>In-depth cultivation of the pig gut microbiome towards novel bacterial diversity and tailored functional studies.</title>
        <authorList>
            <person name="Wylensek D."/>
            <person name="Hitch T.C.A."/>
            <person name="Clavel T."/>
        </authorList>
    </citation>
    <scope>NUCLEOTIDE SEQUENCE [LARGE SCALE GENOMIC DNA]</scope>
    <source>
        <strain evidence="13 14">BL-389-WT-3D</strain>
    </source>
</reference>
<comment type="subcellular location">
    <subcellularLocation>
        <location evidence="1">Cytoplasm</location>
    </subcellularLocation>
</comment>
<dbReference type="Proteomes" id="UP000462363">
    <property type="component" value="Unassembled WGS sequence"/>
</dbReference>
<dbReference type="GO" id="GO:0005737">
    <property type="term" value="C:cytoplasm"/>
    <property type="evidence" value="ECO:0007669"/>
    <property type="project" value="UniProtKB-SubCell"/>
</dbReference>
<evidence type="ECO:0000256" key="6">
    <source>
        <dbReference type="ARBA" id="ARBA00023015"/>
    </source>
</evidence>
<sequence length="529" mass="61310">MIKVLIADDEKKICRLIEMLCDWRSMGMEIVGFAHNGPEAIEMLDKCRPDILIIDIRMPGCDGIEVIKNARQMNFHLEIIIISGYADFAYAKAAIVHGVSGYLLKPIKRVELEEALEQTKRSIEKERKRQEVGKKLYEYIEDENLKKRSDLIFALPMSVSYGVGSEIESINKQYYYHFEEGYFQFFILQLHYSMKKYDKKAMQKTIDGLERTVCAELSDICTDYEICIENNKCYVLCNYKEKKEREFRKTIRVIISKLSAKRFEMWKMTFSAALGKKVKTPVELWDSFEDAQEGLKEAVLEGCEKLLEAPEFEGEKDWSIVIDQYNNKFSKAIDLCDSHLAVESVDCLKETLAKEKDILGKDYINIIVSLGMHALTKGSNDNEEISRFTERSELSQNLNELFEILTECLVRIIEKNLQMQKEDGRRPIRIAKRYMQNHYMEGISQEEVAGMVGFSTGYFSGLFKKEMGIGFSEYLIQLRMEKAKELLKSSNETIKNICNQVGYSDVKHFTALFKKYTGIKPGEFRKLYG</sequence>
<dbReference type="InterPro" id="IPR009057">
    <property type="entry name" value="Homeodomain-like_sf"/>
</dbReference>
<keyword evidence="4 10" id="KW-0597">Phosphoprotein</keyword>
<keyword evidence="3" id="KW-0963">Cytoplasm</keyword>
<feature type="modified residue" description="4-aspartylphosphate" evidence="10">
    <location>
        <position position="55"/>
    </location>
</feature>
<feature type="domain" description="Response regulatory" evidence="12">
    <location>
        <begin position="3"/>
        <end position="120"/>
    </location>
</feature>